<dbReference type="Gene3D" id="3.30.70.1440">
    <property type="entry name" value="Multidrug efflux transporter AcrB pore domain"/>
    <property type="match status" value="1"/>
</dbReference>
<organism evidence="2 3">
    <name type="scientific">Candidatus Uhrbacteria bacterium CG10_big_fil_rev_8_21_14_0_10_50_16</name>
    <dbReference type="NCBI Taxonomy" id="1975039"/>
    <lineage>
        <taxon>Bacteria</taxon>
        <taxon>Candidatus Uhriibacteriota</taxon>
    </lineage>
</organism>
<keyword evidence="1" id="KW-1133">Transmembrane helix</keyword>
<dbReference type="SUPFAM" id="SSF82866">
    <property type="entry name" value="Multidrug efflux transporter AcrB transmembrane domain"/>
    <property type="match status" value="2"/>
</dbReference>
<evidence type="ECO:0008006" key="4">
    <source>
        <dbReference type="Google" id="ProtNLM"/>
    </source>
</evidence>
<dbReference type="Gene3D" id="3.30.70.1430">
    <property type="entry name" value="Multidrug efflux transporter AcrB pore domain"/>
    <property type="match status" value="2"/>
</dbReference>
<feature type="transmembrane region" description="Helical" evidence="1">
    <location>
        <begin position="941"/>
        <end position="962"/>
    </location>
</feature>
<dbReference type="Proteomes" id="UP000230084">
    <property type="component" value="Unassembled WGS sequence"/>
</dbReference>
<name>A0A2H0RNA5_9BACT</name>
<dbReference type="SUPFAM" id="SSF82693">
    <property type="entry name" value="Multidrug efflux transporter AcrB pore domain, PN1, PN2, PC1 and PC2 subdomains"/>
    <property type="match status" value="3"/>
</dbReference>
<dbReference type="GO" id="GO:0042910">
    <property type="term" value="F:xenobiotic transmembrane transporter activity"/>
    <property type="evidence" value="ECO:0007669"/>
    <property type="project" value="TreeGrafter"/>
</dbReference>
<evidence type="ECO:0000313" key="3">
    <source>
        <dbReference type="Proteomes" id="UP000230084"/>
    </source>
</evidence>
<feature type="transmembrane region" description="Helical" evidence="1">
    <location>
        <begin position="361"/>
        <end position="380"/>
    </location>
</feature>
<feature type="transmembrane region" description="Helical" evidence="1">
    <location>
        <begin position="915"/>
        <end position="935"/>
    </location>
</feature>
<feature type="transmembrane region" description="Helical" evidence="1">
    <location>
        <begin position="463"/>
        <end position="485"/>
    </location>
</feature>
<proteinExistence type="predicted"/>
<dbReference type="Gene3D" id="1.20.1640.10">
    <property type="entry name" value="Multidrug efflux transporter AcrB transmembrane domain"/>
    <property type="match status" value="2"/>
</dbReference>
<reference evidence="2 3" key="1">
    <citation type="submission" date="2017-09" db="EMBL/GenBank/DDBJ databases">
        <title>Depth-based differentiation of microbial function through sediment-hosted aquifers and enrichment of novel symbionts in the deep terrestrial subsurface.</title>
        <authorList>
            <person name="Probst A.J."/>
            <person name="Ladd B."/>
            <person name="Jarett J.K."/>
            <person name="Geller-Mcgrath D.E."/>
            <person name="Sieber C.M."/>
            <person name="Emerson J.B."/>
            <person name="Anantharaman K."/>
            <person name="Thomas B.C."/>
            <person name="Malmstrom R."/>
            <person name="Stieglmeier M."/>
            <person name="Klingl A."/>
            <person name="Woyke T."/>
            <person name="Ryan C.M."/>
            <person name="Banfield J.F."/>
        </authorList>
    </citation>
    <scope>NUCLEOTIDE SEQUENCE [LARGE SCALE GENOMIC DNA]</scope>
    <source>
        <strain evidence="2">CG10_big_fil_rev_8_21_14_0_10_50_16</strain>
    </source>
</reference>
<feature type="transmembrane region" description="Helical" evidence="1">
    <location>
        <begin position="889"/>
        <end position="908"/>
    </location>
</feature>
<dbReference type="EMBL" id="PCYM01000001">
    <property type="protein sequence ID" value="PIR48022.1"/>
    <property type="molecule type" value="Genomic_DNA"/>
</dbReference>
<dbReference type="GO" id="GO:0005886">
    <property type="term" value="C:plasma membrane"/>
    <property type="evidence" value="ECO:0007669"/>
    <property type="project" value="TreeGrafter"/>
</dbReference>
<comment type="caution">
    <text evidence="2">The sequence shown here is derived from an EMBL/GenBank/DDBJ whole genome shotgun (WGS) entry which is preliminary data.</text>
</comment>
<sequence>MWAFFVTHRQFTTIITIAVVLLGFVSTIQIPKESNPDIAIPIVVISTPFPGANAVDVESFVTKPIEDAVLGLADIDEVTSSSSLGMSSVVVSFTIGVDAKEKRDSVQEVVDAISYKLPTDANDPNIARVSFDDRPIKVYALGGPYPLEQLNEFAKDLQADLERIPGVSRAPIVGGADREVRVLVSPQRLDQFDLSLSQVTMAISRANSNIPVGTIETANQEYSVRFEGRLTDPTQLNALPITSRGGAIITVSDVATVIDGYTTRNSASQLSLDGQPAAPSVTLQIVKSDEGNILDIVSAADIVFARARENDLPRDVNIEVVDDDAQFIKDDLRNLGVSGLQTSFIVFLLILVFLGWRESILASLTIPVTFLITFACLQFLGYTLNFLTLFSLILSLGILVDGSIVMTEGLHAHMQSSITPKQAALKTVREFSAPLIAGTLTTVFAFVPMLLSSGLIGEFIKSIPVTVSIVLFASLFVALALIPTFGMQLLSDRMAPSKHFQGFRRWAVAFGYNRVQHFFARAQQQREQMVKYMQDWYVASLSRFMNQPKRRKRLTRLLVVGFIISIALPVTGILQVDMFPATDLDRLYVDVTFPIGTPLEITMESMDRIESVLSEDDRITSYLMSSGAGSPLRGGSGGHVGSMVLNLVDRSKRPDSRDLVQELEGNLKPLIPLATVTVSQLSNGPDSALPIEILLKGPELETLEELARTFESELKTIPGARNVSTSIQETAGEFVFELDRAAIAQYGLSAFDVASELRTAAFGSKATTIATVTDDLDVVVKYRFNGNDDQGTKNRITIDQLASITIQTPGGDIPLSRFLSTHLTQSRASISHTDGDRVVRVTSSTAKDVTATSIFNEIRARMEHIEIPDGYTVTLGGQDESTQQSFADLYKAMIIGIFLIGALLVLQFNSYRQPLFILSSIPLSLIGVLPGLSLIGQPLSFPGMIGIVALAGIVVNNGIILVDRINENQYNHLQKSDAIREAAGARLRPILLTTITTIAGLLPLALTQPSWAPLGFAIIFGLLFATVLTLYVVPLLYQRFGETLSNQA</sequence>
<dbReference type="Gene3D" id="3.30.70.1320">
    <property type="entry name" value="Multidrug efflux transporter AcrB pore domain like"/>
    <property type="match status" value="1"/>
</dbReference>
<dbReference type="InterPro" id="IPR001036">
    <property type="entry name" value="Acrflvin-R"/>
</dbReference>
<keyword evidence="1" id="KW-0812">Transmembrane</keyword>
<dbReference type="AlphaFoldDB" id="A0A2H0RNA5"/>
<dbReference type="SUPFAM" id="SSF82714">
    <property type="entry name" value="Multidrug efflux transporter AcrB TolC docking domain, DN and DC subdomains"/>
    <property type="match status" value="2"/>
</dbReference>
<keyword evidence="1" id="KW-0472">Membrane</keyword>
<dbReference type="PRINTS" id="PR00702">
    <property type="entry name" value="ACRIFLAVINRP"/>
</dbReference>
<dbReference type="PANTHER" id="PTHR32063:SF33">
    <property type="entry name" value="RND SUPERFAMILY EFFLUX PUMP PERMEASE COMPONENT"/>
    <property type="match status" value="1"/>
</dbReference>
<dbReference type="Pfam" id="PF00873">
    <property type="entry name" value="ACR_tran"/>
    <property type="match status" value="1"/>
</dbReference>
<dbReference type="PANTHER" id="PTHR32063">
    <property type="match status" value="1"/>
</dbReference>
<feature type="transmembrane region" description="Helical" evidence="1">
    <location>
        <begin position="554"/>
        <end position="574"/>
    </location>
</feature>
<accession>A0A2H0RNA5</accession>
<protein>
    <recommendedName>
        <fullName evidence="4">AcrB/AcrD/AcrF family protein</fullName>
    </recommendedName>
</protein>
<evidence type="ECO:0000256" key="1">
    <source>
        <dbReference type="SAM" id="Phobius"/>
    </source>
</evidence>
<feature type="transmembrane region" description="Helical" evidence="1">
    <location>
        <begin position="335"/>
        <end position="354"/>
    </location>
</feature>
<gene>
    <name evidence="2" type="ORF">COV06_01320</name>
</gene>
<feature type="transmembrane region" description="Helical" evidence="1">
    <location>
        <begin position="1011"/>
        <end position="1037"/>
    </location>
</feature>
<feature type="transmembrane region" description="Helical" evidence="1">
    <location>
        <begin position="983"/>
        <end position="1005"/>
    </location>
</feature>
<dbReference type="Gene3D" id="3.30.2090.10">
    <property type="entry name" value="Multidrug efflux transporter AcrB TolC docking domain, DN and DC subdomains"/>
    <property type="match status" value="2"/>
</dbReference>
<feature type="transmembrane region" description="Helical" evidence="1">
    <location>
        <begin position="431"/>
        <end position="451"/>
    </location>
</feature>
<dbReference type="InterPro" id="IPR027463">
    <property type="entry name" value="AcrB_DN_DC_subdom"/>
</dbReference>
<feature type="transmembrane region" description="Helical" evidence="1">
    <location>
        <begin position="386"/>
        <end position="410"/>
    </location>
</feature>
<evidence type="ECO:0000313" key="2">
    <source>
        <dbReference type="EMBL" id="PIR48022.1"/>
    </source>
</evidence>